<organism evidence="1 2">
    <name type="scientific">Tectimicrobiota bacterium</name>
    <dbReference type="NCBI Taxonomy" id="2528274"/>
    <lineage>
        <taxon>Bacteria</taxon>
        <taxon>Pseudomonadati</taxon>
        <taxon>Nitrospinota/Tectimicrobiota group</taxon>
        <taxon>Candidatus Tectimicrobiota</taxon>
    </lineage>
</organism>
<proteinExistence type="predicted"/>
<protein>
    <submittedName>
        <fullName evidence="1">Uncharacterized protein</fullName>
    </submittedName>
</protein>
<comment type="caution">
    <text evidence="1">The sequence shown here is derived from an EMBL/GenBank/DDBJ whole genome shotgun (WGS) entry which is preliminary data.</text>
</comment>
<evidence type="ECO:0000313" key="1">
    <source>
        <dbReference type="EMBL" id="MBI3129664.1"/>
    </source>
</evidence>
<dbReference type="Proteomes" id="UP000782312">
    <property type="component" value="Unassembled WGS sequence"/>
</dbReference>
<evidence type="ECO:0000313" key="2">
    <source>
        <dbReference type="Proteomes" id="UP000782312"/>
    </source>
</evidence>
<sequence>MAATLTDIWNRHALSGKRPAKEMLWAREAERRSAEIRRDIYLELSGADLKMRRYTSGEGTGPDGRAGKGMAMDGMTLLAIGSPAWRANYNNPAAISVGGETYRFSQGQWHEIARKYRDKVERDINKALARGAGWSAPRF</sequence>
<gene>
    <name evidence="1" type="ORF">HYZ11_18805</name>
</gene>
<accession>A0A932I5U5</accession>
<name>A0A932I5U5_UNCTE</name>
<dbReference type="AlphaFoldDB" id="A0A932I5U5"/>
<reference evidence="1" key="1">
    <citation type="submission" date="2020-07" db="EMBL/GenBank/DDBJ databases">
        <title>Huge and variable diversity of episymbiotic CPR bacteria and DPANN archaea in groundwater ecosystems.</title>
        <authorList>
            <person name="He C.Y."/>
            <person name="Keren R."/>
            <person name="Whittaker M."/>
            <person name="Farag I.F."/>
            <person name="Doudna J."/>
            <person name="Cate J.H.D."/>
            <person name="Banfield J.F."/>
        </authorList>
    </citation>
    <scope>NUCLEOTIDE SEQUENCE</scope>
    <source>
        <strain evidence="1">NC_groundwater_763_Ag_S-0.2um_68_21</strain>
    </source>
</reference>
<dbReference type="EMBL" id="JACPUR010000041">
    <property type="protein sequence ID" value="MBI3129664.1"/>
    <property type="molecule type" value="Genomic_DNA"/>
</dbReference>